<dbReference type="EMBL" id="JALKFT010000004">
    <property type="protein sequence ID" value="MCK9875224.1"/>
    <property type="molecule type" value="Genomic_DNA"/>
</dbReference>
<sequence length="540" mass="56377">MVLALLMAGFSLLLSAWVGSNAPGFGPDEPANFIKEVGAGTGQWTGVAGRLAHPAFGDQPGAPERIAWINRNSRVFELPAGVDPGVAHFSCDLFHNDRSVRCLDRPATRAPATRALSYVGTYEPYVYAVPGAAMARTHTARAALYTGRAVTAALVALLLAVALVAAWDRRAGPVSLSGVLLAASPMVLFLGSVLGTNGLEIAGTLALCSLALRMGRAGAAPLWTWPAAGLVGALVALSRPTGPAWVLLAAVVGGVLAAGRPQHRAGRHTRPAVGWAAAWPVLWRSLALAPAAMGIVATLLWERAVQPHPGIHRPVVVEGLHRLGFDAQAWVRQWVGVFGWASLPMPDFAYWLWWVGALVLVGLAVALGSRRTRVGLALVLVGAAAVAVGLDVLVLRQTRFPVYGRYLLPLALLVPLVAGEIVTRRADRLAPWARQTLRIAVPSLVTAVHLVALWANGRRYAVGVNGPRWYFDSAQWTPPGGWSLWGALAGAGAACILGAVLAGSLTGRSPHTSSTGPSTDALTDRPTAPGGPATAPDPIG</sequence>
<feature type="transmembrane region" description="Helical" evidence="2">
    <location>
        <begin position="222"/>
        <end position="238"/>
    </location>
</feature>
<feature type="transmembrane region" description="Helical" evidence="2">
    <location>
        <begin position="374"/>
        <end position="394"/>
    </location>
</feature>
<feature type="transmembrane region" description="Helical" evidence="2">
    <location>
        <begin position="482"/>
        <end position="505"/>
    </location>
</feature>
<evidence type="ECO:0000256" key="3">
    <source>
        <dbReference type="SAM" id="SignalP"/>
    </source>
</evidence>
<feature type="region of interest" description="Disordered" evidence="1">
    <location>
        <begin position="508"/>
        <end position="540"/>
    </location>
</feature>
<feature type="transmembrane region" description="Helical" evidence="2">
    <location>
        <begin position="281"/>
        <end position="301"/>
    </location>
</feature>
<evidence type="ECO:0000313" key="4">
    <source>
        <dbReference type="EMBL" id="MCK9875224.1"/>
    </source>
</evidence>
<reference evidence="4 5" key="1">
    <citation type="submission" date="2022-04" db="EMBL/GenBank/DDBJ databases">
        <title>Genome diversity in the genus Frankia.</title>
        <authorList>
            <person name="Carlos-Shanley C."/>
            <person name="Hahn D."/>
        </authorList>
    </citation>
    <scope>NUCLEOTIDE SEQUENCE [LARGE SCALE GENOMIC DNA]</scope>
    <source>
        <strain evidence="4 5">Ag45/Mut15</strain>
    </source>
</reference>
<protein>
    <submittedName>
        <fullName evidence="4">DUF2142 domain-containing protein</fullName>
    </submittedName>
</protein>
<organism evidence="4 5">
    <name type="scientific">Frankia umida</name>
    <dbReference type="NCBI Taxonomy" id="573489"/>
    <lineage>
        <taxon>Bacteria</taxon>
        <taxon>Bacillati</taxon>
        <taxon>Actinomycetota</taxon>
        <taxon>Actinomycetes</taxon>
        <taxon>Frankiales</taxon>
        <taxon>Frankiaceae</taxon>
        <taxon>Frankia</taxon>
    </lineage>
</organism>
<proteinExistence type="predicted"/>
<dbReference type="RefSeq" id="WP_248823692.1">
    <property type="nucleotide sequence ID" value="NZ_JALKFT010000004.1"/>
</dbReference>
<gene>
    <name evidence="4" type="ORF">MXD59_05415</name>
</gene>
<evidence type="ECO:0000256" key="1">
    <source>
        <dbReference type="SAM" id="MobiDB-lite"/>
    </source>
</evidence>
<accession>A0ABT0JUM9</accession>
<feature type="signal peptide" evidence="3">
    <location>
        <begin position="1"/>
        <end position="16"/>
    </location>
</feature>
<dbReference type="Proteomes" id="UP001201873">
    <property type="component" value="Unassembled WGS sequence"/>
</dbReference>
<feature type="compositionally biased region" description="Low complexity" evidence="1">
    <location>
        <begin position="524"/>
        <end position="540"/>
    </location>
</feature>
<keyword evidence="2" id="KW-1133">Transmembrane helix</keyword>
<feature type="chain" id="PRO_5046978602" evidence="3">
    <location>
        <begin position="17"/>
        <end position="540"/>
    </location>
</feature>
<keyword evidence="3" id="KW-0732">Signal</keyword>
<dbReference type="InterPro" id="IPR018674">
    <property type="entry name" value="DUF2142_membrane"/>
</dbReference>
<name>A0ABT0JUM9_9ACTN</name>
<feature type="transmembrane region" description="Helical" evidence="2">
    <location>
        <begin position="244"/>
        <end position="260"/>
    </location>
</feature>
<feature type="transmembrane region" description="Helical" evidence="2">
    <location>
        <begin position="406"/>
        <end position="423"/>
    </location>
</feature>
<keyword evidence="2" id="KW-0812">Transmembrane</keyword>
<feature type="transmembrane region" description="Helical" evidence="2">
    <location>
        <begin position="435"/>
        <end position="455"/>
    </location>
</feature>
<keyword evidence="5" id="KW-1185">Reference proteome</keyword>
<feature type="transmembrane region" description="Helical" evidence="2">
    <location>
        <begin position="348"/>
        <end position="367"/>
    </location>
</feature>
<feature type="transmembrane region" description="Helical" evidence="2">
    <location>
        <begin position="149"/>
        <end position="167"/>
    </location>
</feature>
<evidence type="ECO:0000313" key="5">
    <source>
        <dbReference type="Proteomes" id="UP001201873"/>
    </source>
</evidence>
<dbReference type="Pfam" id="PF09913">
    <property type="entry name" value="DUF2142"/>
    <property type="match status" value="1"/>
</dbReference>
<feature type="compositionally biased region" description="Polar residues" evidence="1">
    <location>
        <begin position="508"/>
        <end position="521"/>
    </location>
</feature>
<keyword evidence="2" id="KW-0472">Membrane</keyword>
<comment type="caution">
    <text evidence="4">The sequence shown here is derived from an EMBL/GenBank/DDBJ whole genome shotgun (WGS) entry which is preliminary data.</text>
</comment>
<evidence type="ECO:0000256" key="2">
    <source>
        <dbReference type="SAM" id="Phobius"/>
    </source>
</evidence>